<keyword evidence="2" id="KW-1185">Reference proteome</keyword>
<sequence>MPYITRTDGLPEAALRGGLVDPRANQQPSFGKRMICRDLSDFLSSVTELSSPGSIHQMATSWSTTRDMHAINPDREYQDRLKKILARCPEIEPPLGEKISSHPLSDLVPGLTISGGLSRSPAFDCLPVVSHWTDRTDEPSRNDPAATIRLSSTWNTAYVIGEGTTKAYPLGAPCWSLKTHGVGPVEAGSSKFYQEYHAGTGTLTTTVNLARRFDSPRTGGVIAAAADIAYIRNARVADAVDCAVGLLTDAAALLAARDKVITTGVTEHLGFAEVRAADMPLWCTARKPLPPKLSGVALSPDPATVKVLAEEGCDGPLLNTSIFSMAVGYNRGVYGGSISGLWAVMDSSFVLENSIGVANNDMADSLSSAFADVAAIAEASSSAGPHITDIRIIKGCNYGCLRQKTVIEDTHPVTSHPCVVIWNDVARLARYKLADAVFCHVYYDSGGGEQMAAIAGLGCVVHDWIDLGADLACGEVSNIIPSLTRGSLDEEPLAEVYSRLTGAMIWYRNNDPFNPAALCLLFTHWWQLANCRHRPITLLGRTDLRVEMAIAAIIPEERPSLDHFSACGTQVVRGDRPLANSEARLQSVLSSNPLPEIRAVIDVLISPVLAYVKGGDSLPSECEYVGAVLAAEVAYPQDEKIVQLWDLAIVMWECGAFWAAGVAGLCYTHTGNANCDRARDDLTDDAWA</sequence>
<reference evidence="1 2" key="1">
    <citation type="journal article" date="2016" name="BMC Genomics">
        <title>Genome sequencing and secondary metabolism of the postharvest pathogen Penicillium griseofulvum.</title>
        <authorList>
            <person name="Banani H."/>
            <person name="Marcet-Houben M."/>
            <person name="Ballester A.R."/>
            <person name="Abbruscato P."/>
            <person name="Gonzalez-Candelas L."/>
            <person name="Gabaldon T."/>
            <person name="Spadaro D."/>
        </authorList>
    </citation>
    <scope>NUCLEOTIDE SEQUENCE [LARGE SCALE GENOMIC DNA]</scope>
    <source>
        <strain evidence="1 2">PG3</strain>
    </source>
</reference>
<dbReference type="AlphaFoldDB" id="A0A135LRD9"/>
<accession>A0A135LRD9</accession>
<proteinExistence type="predicted"/>
<dbReference type="GeneID" id="63712527"/>
<protein>
    <submittedName>
        <fullName evidence="1">Uncharacterized protein</fullName>
    </submittedName>
</protein>
<evidence type="ECO:0000313" key="1">
    <source>
        <dbReference type="EMBL" id="KXG51502.1"/>
    </source>
</evidence>
<evidence type="ECO:0000313" key="2">
    <source>
        <dbReference type="Proteomes" id="UP000070168"/>
    </source>
</evidence>
<dbReference type="EMBL" id="LHQR01000030">
    <property type="protein sequence ID" value="KXG51502.1"/>
    <property type="molecule type" value="Genomic_DNA"/>
</dbReference>
<name>A0A135LRD9_PENPA</name>
<dbReference type="OrthoDB" id="4955151at2759"/>
<organism evidence="1 2">
    <name type="scientific">Penicillium patulum</name>
    <name type="common">Penicillium griseofulvum</name>
    <dbReference type="NCBI Taxonomy" id="5078"/>
    <lineage>
        <taxon>Eukaryota</taxon>
        <taxon>Fungi</taxon>
        <taxon>Dikarya</taxon>
        <taxon>Ascomycota</taxon>
        <taxon>Pezizomycotina</taxon>
        <taxon>Eurotiomycetes</taxon>
        <taxon>Eurotiomycetidae</taxon>
        <taxon>Eurotiales</taxon>
        <taxon>Aspergillaceae</taxon>
        <taxon>Penicillium</taxon>
    </lineage>
</organism>
<dbReference type="RefSeq" id="XP_040650038.1">
    <property type="nucleotide sequence ID" value="XM_040797227.1"/>
</dbReference>
<comment type="caution">
    <text evidence="1">The sequence shown here is derived from an EMBL/GenBank/DDBJ whole genome shotgun (WGS) entry which is preliminary data.</text>
</comment>
<dbReference type="OMA" id="AHDWIDL"/>
<dbReference type="Proteomes" id="UP000070168">
    <property type="component" value="Unassembled WGS sequence"/>
</dbReference>
<gene>
    <name evidence="1" type="ORF">PGRI_095140</name>
</gene>